<dbReference type="RefSeq" id="WP_344938422.1">
    <property type="nucleotide sequence ID" value="NZ_BAAAZR010000004.1"/>
</dbReference>
<gene>
    <name evidence="2" type="ORF">GCM10022226_26530</name>
</gene>
<accession>A0ABP7HWF1</accession>
<feature type="region of interest" description="Disordered" evidence="1">
    <location>
        <begin position="104"/>
        <end position="132"/>
    </location>
</feature>
<reference evidence="3" key="1">
    <citation type="journal article" date="2019" name="Int. J. Syst. Evol. Microbiol.">
        <title>The Global Catalogue of Microorganisms (GCM) 10K type strain sequencing project: providing services to taxonomists for standard genome sequencing and annotation.</title>
        <authorList>
            <consortium name="The Broad Institute Genomics Platform"/>
            <consortium name="The Broad Institute Genome Sequencing Center for Infectious Disease"/>
            <person name="Wu L."/>
            <person name="Ma J."/>
        </authorList>
    </citation>
    <scope>NUCLEOTIDE SEQUENCE [LARGE SCALE GENOMIC DNA]</scope>
    <source>
        <strain evidence="3">JCM 16908</strain>
    </source>
</reference>
<evidence type="ECO:0000256" key="1">
    <source>
        <dbReference type="SAM" id="MobiDB-lite"/>
    </source>
</evidence>
<protein>
    <submittedName>
        <fullName evidence="2">Uncharacterized protein</fullName>
    </submittedName>
</protein>
<sequence>MSGDPMLSRAVAGALGEHRPPEAHPAPAFQPGSGGTPLLYARVVTLCRLLGYERFFRAAFSRARAARTGGPAGTPGPGAGQESWVVKLDVEEVLRDALGVREPAAPMVASPPARSREPAADTSAVSSSRRTM</sequence>
<feature type="compositionally biased region" description="Polar residues" evidence="1">
    <location>
        <begin position="123"/>
        <end position="132"/>
    </location>
</feature>
<name>A0ABP7HWF1_9ACTN</name>
<feature type="compositionally biased region" description="Gly residues" evidence="1">
    <location>
        <begin position="70"/>
        <end position="79"/>
    </location>
</feature>
<feature type="region of interest" description="Disordered" evidence="1">
    <location>
        <begin position="64"/>
        <end position="83"/>
    </location>
</feature>
<evidence type="ECO:0000313" key="3">
    <source>
        <dbReference type="Proteomes" id="UP001500888"/>
    </source>
</evidence>
<evidence type="ECO:0000313" key="2">
    <source>
        <dbReference type="EMBL" id="GAA3805266.1"/>
    </source>
</evidence>
<dbReference type="Proteomes" id="UP001500888">
    <property type="component" value="Unassembled WGS sequence"/>
</dbReference>
<organism evidence="2 3">
    <name type="scientific">Sphaerisporangium flaviroseum</name>
    <dbReference type="NCBI Taxonomy" id="509199"/>
    <lineage>
        <taxon>Bacteria</taxon>
        <taxon>Bacillati</taxon>
        <taxon>Actinomycetota</taxon>
        <taxon>Actinomycetes</taxon>
        <taxon>Streptosporangiales</taxon>
        <taxon>Streptosporangiaceae</taxon>
        <taxon>Sphaerisporangium</taxon>
    </lineage>
</organism>
<keyword evidence="3" id="KW-1185">Reference proteome</keyword>
<comment type="caution">
    <text evidence="2">The sequence shown here is derived from an EMBL/GenBank/DDBJ whole genome shotgun (WGS) entry which is preliminary data.</text>
</comment>
<dbReference type="EMBL" id="BAAAZR010000004">
    <property type="protein sequence ID" value="GAA3805266.1"/>
    <property type="molecule type" value="Genomic_DNA"/>
</dbReference>
<proteinExistence type="predicted"/>